<comment type="caution">
    <text evidence="2">The sequence shown here is derived from an EMBL/GenBank/DDBJ whole genome shotgun (WGS) entry which is preliminary data.</text>
</comment>
<sequence>MTAPTDRPRRITRGHTVPSPLAEAAAAEAITVAEVLGPIQVEAADTIVAAAAEAITEDVIDLAAREPAAATVVRPNPRSTQPKTPRKQAETRALGDPAFEKLAKQKEMGIRVVSQLQFGWPAGADFDAGRVNRKLKALVRLWKAFFSIKDLSGTSYGWDTGK</sequence>
<gene>
    <name evidence="2" type="ORF">B0J13DRAFT_622788</name>
</gene>
<keyword evidence="3" id="KW-1185">Reference proteome</keyword>
<evidence type="ECO:0000256" key="1">
    <source>
        <dbReference type="SAM" id="MobiDB-lite"/>
    </source>
</evidence>
<reference evidence="2" key="1">
    <citation type="journal article" date="2021" name="Nat. Commun.">
        <title>Genetic determinants of endophytism in the Arabidopsis root mycobiome.</title>
        <authorList>
            <person name="Mesny F."/>
            <person name="Miyauchi S."/>
            <person name="Thiergart T."/>
            <person name="Pickel B."/>
            <person name="Atanasova L."/>
            <person name="Karlsson M."/>
            <person name="Huettel B."/>
            <person name="Barry K.W."/>
            <person name="Haridas S."/>
            <person name="Chen C."/>
            <person name="Bauer D."/>
            <person name="Andreopoulos W."/>
            <person name="Pangilinan J."/>
            <person name="LaButti K."/>
            <person name="Riley R."/>
            <person name="Lipzen A."/>
            <person name="Clum A."/>
            <person name="Drula E."/>
            <person name="Henrissat B."/>
            <person name="Kohler A."/>
            <person name="Grigoriev I.V."/>
            <person name="Martin F.M."/>
            <person name="Hacquard S."/>
        </authorList>
    </citation>
    <scope>NUCLEOTIDE SEQUENCE</scope>
    <source>
        <strain evidence="2">MPI-CAGE-AT-0021</strain>
    </source>
</reference>
<dbReference type="EMBL" id="JAGMUU010000010">
    <property type="protein sequence ID" value="KAH7144222.1"/>
    <property type="molecule type" value="Genomic_DNA"/>
</dbReference>
<evidence type="ECO:0000313" key="2">
    <source>
        <dbReference type="EMBL" id="KAH7144222.1"/>
    </source>
</evidence>
<dbReference type="Proteomes" id="UP000717696">
    <property type="component" value="Unassembled WGS sequence"/>
</dbReference>
<feature type="region of interest" description="Disordered" evidence="1">
    <location>
        <begin position="70"/>
        <end position="95"/>
    </location>
</feature>
<dbReference type="OrthoDB" id="4957278at2759"/>
<evidence type="ECO:0000313" key="3">
    <source>
        <dbReference type="Proteomes" id="UP000717696"/>
    </source>
</evidence>
<accession>A0A9P9EUJ4</accession>
<dbReference type="AlphaFoldDB" id="A0A9P9EUJ4"/>
<name>A0A9P9EUJ4_9HYPO</name>
<proteinExistence type="predicted"/>
<protein>
    <submittedName>
        <fullName evidence="2">Uncharacterized protein</fullName>
    </submittedName>
</protein>
<organism evidence="2 3">
    <name type="scientific">Dactylonectria estremocensis</name>
    <dbReference type="NCBI Taxonomy" id="1079267"/>
    <lineage>
        <taxon>Eukaryota</taxon>
        <taxon>Fungi</taxon>
        <taxon>Dikarya</taxon>
        <taxon>Ascomycota</taxon>
        <taxon>Pezizomycotina</taxon>
        <taxon>Sordariomycetes</taxon>
        <taxon>Hypocreomycetidae</taxon>
        <taxon>Hypocreales</taxon>
        <taxon>Nectriaceae</taxon>
        <taxon>Dactylonectria</taxon>
    </lineage>
</organism>